<evidence type="ECO:0000313" key="1">
    <source>
        <dbReference type="EMBL" id="NAW11675.1"/>
    </source>
</evidence>
<dbReference type="GO" id="GO:0004252">
    <property type="term" value="F:serine-type endopeptidase activity"/>
    <property type="evidence" value="ECO:0007669"/>
    <property type="project" value="InterPro"/>
</dbReference>
<name>A0A7X4VX62_9GAMM</name>
<dbReference type="AlphaFoldDB" id="A0A7X4VX62"/>
<dbReference type="SUPFAM" id="SSF52743">
    <property type="entry name" value="Subtilisin-like"/>
    <property type="match status" value="1"/>
</dbReference>
<reference evidence="1 2" key="1">
    <citation type="submission" date="2019-12" db="EMBL/GenBank/DDBJ databases">
        <title>Draft genome sequencing of Halomonas icarensis D1-1.</title>
        <authorList>
            <person name="Pandiyan K."/>
            <person name="Kushwaha P."/>
            <person name="Gowdham M."/>
            <person name="Chakdar H."/>
            <person name="Singh A."/>
            <person name="Kumar M."/>
            <person name="Saxena A.K."/>
        </authorList>
    </citation>
    <scope>NUCLEOTIDE SEQUENCE [LARGE SCALE GENOMIC DNA]</scope>
    <source>
        <strain evidence="1 2">D1-1</strain>
    </source>
</reference>
<evidence type="ECO:0000313" key="2">
    <source>
        <dbReference type="Proteomes" id="UP000448235"/>
    </source>
</evidence>
<sequence length="226" mass="23714">MSLTPTLGVIDSGVPPGVCLARFHSPNGMEAEDRLGHGRAIFATLGHYLTLSRQDIALYKLFERRLTADAASLAAAFEWHLEEPPAWLLCSLGLARPEARLQTAVERLQAAGTRIVAASPRFGTAVYPAAWPGPIAVSGSAGLPPGKPQKGGDGRWYACVWAAREPRKASGALQPWQVGPPTLRTPSPLGGASFAAAHALGYWLAESVMALAGDVGDLTGRAGQSE</sequence>
<dbReference type="EMBL" id="WUTS01000001">
    <property type="protein sequence ID" value="NAW11675.1"/>
    <property type="molecule type" value="Genomic_DNA"/>
</dbReference>
<dbReference type="GO" id="GO:0006508">
    <property type="term" value="P:proteolysis"/>
    <property type="evidence" value="ECO:0007669"/>
    <property type="project" value="InterPro"/>
</dbReference>
<gene>
    <name evidence="1" type="ORF">GRB80_02310</name>
</gene>
<protein>
    <recommendedName>
        <fullName evidence="3">Peptidase S8/S53 domain-containing protein</fullName>
    </recommendedName>
</protein>
<evidence type="ECO:0008006" key="3">
    <source>
        <dbReference type="Google" id="ProtNLM"/>
    </source>
</evidence>
<dbReference type="Proteomes" id="UP000448235">
    <property type="component" value="Unassembled WGS sequence"/>
</dbReference>
<dbReference type="InterPro" id="IPR036852">
    <property type="entry name" value="Peptidase_S8/S53_dom_sf"/>
</dbReference>
<comment type="caution">
    <text evidence="1">The sequence shown here is derived from an EMBL/GenBank/DDBJ whole genome shotgun (WGS) entry which is preliminary data.</text>
</comment>
<dbReference type="RefSeq" id="WP_161422416.1">
    <property type="nucleotide sequence ID" value="NZ_JARWMY010000024.1"/>
</dbReference>
<organism evidence="1 2">
    <name type="scientific">Halomonas icarae</name>
    <dbReference type="NCBI Taxonomy" id="2691040"/>
    <lineage>
        <taxon>Bacteria</taxon>
        <taxon>Pseudomonadati</taxon>
        <taxon>Pseudomonadota</taxon>
        <taxon>Gammaproteobacteria</taxon>
        <taxon>Oceanospirillales</taxon>
        <taxon>Halomonadaceae</taxon>
        <taxon>Halomonas</taxon>
    </lineage>
</organism>
<keyword evidence="2" id="KW-1185">Reference proteome</keyword>
<dbReference type="Gene3D" id="3.40.50.200">
    <property type="entry name" value="Peptidase S8/S53 domain"/>
    <property type="match status" value="1"/>
</dbReference>
<proteinExistence type="predicted"/>
<accession>A0A7X4VX62</accession>